<protein>
    <submittedName>
        <fullName evidence="1">Uncharacterized protein</fullName>
    </submittedName>
</protein>
<evidence type="ECO:0000313" key="1">
    <source>
        <dbReference type="EMBL" id="MEP0866017.1"/>
    </source>
</evidence>
<keyword evidence="2" id="KW-1185">Reference proteome</keyword>
<dbReference type="EMBL" id="JAMPKK010000036">
    <property type="protein sequence ID" value="MEP0866017.1"/>
    <property type="molecule type" value="Genomic_DNA"/>
</dbReference>
<sequence>MSYCLNPFISGGNTRPQDFTTLTKVREAFGLTVEESIDLFTATPEILPIYYLQTTLNENVFLATAINTEKARGELIIAPVLLDVRRILNFQIAFFSGSESNVDLQAGLSGYCDHTLTASKESSEIRTPVVILAEAKNESIKSGLGQCIAEMVAAQLFNQRNGEANESIYGAVTTGTDWKFIKLVDKTVWIDKRDYFINEVSQILGILTMPFKAFHLMEE</sequence>
<dbReference type="Proteomes" id="UP001442494">
    <property type="component" value="Unassembled WGS sequence"/>
</dbReference>
<evidence type="ECO:0000313" key="2">
    <source>
        <dbReference type="Proteomes" id="UP001442494"/>
    </source>
</evidence>
<organism evidence="1 2">
    <name type="scientific">Funiculus sociatus GB2-A5</name>
    <dbReference type="NCBI Taxonomy" id="2933946"/>
    <lineage>
        <taxon>Bacteria</taxon>
        <taxon>Bacillati</taxon>
        <taxon>Cyanobacteriota</taxon>
        <taxon>Cyanophyceae</taxon>
        <taxon>Coleofasciculales</taxon>
        <taxon>Coleofasciculaceae</taxon>
        <taxon>Funiculus</taxon>
    </lineage>
</organism>
<reference evidence="1 2" key="1">
    <citation type="submission" date="2022-04" db="EMBL/GenBank/DDBJ databases">
        <title>Positive selection, recombination, and allopatry shape intraspecific diversity of widespread and dominant cyanobacteria.</title>
        <authorList>
            <person name="Wei J."/>
            <person name="Shu W."/>
            <person name="Hu C."/>
        </authorList>
    </citation>
    <scope>NUCLEOTIDE SEQUENCE [LARGE SCALE GENOMIC DNA]</scope>
    <source>
        <strain evidence="1 2">GB2-A5</strain>
    </source>
</reference>
<proteinExistence type="predicted"/>
<gene>
    <name evidence="1" type="ORF">NDI37_16230</name>
</gene>
<name>A0ABV0JTM4_9CYAN</name>
<dbReference type="RefSeq" id="WP_190419473.1">
    <property type="nucleotide sequence ID" value="NZ_JAMPKK010000036.1"/>
</dbReference>
<accession>A0ABV0JTM4</accession>
<comment type="caution">
    <text evidence="1">The sequence shown here is derived from an EMBL/GenBank/DDBJ whole genome shotgun (WGS) entry which is preliminary data.</text>
</comment>